<dbReference type="InterPro" id="IPR052854">
    <property type="entry name" value="Serpentine_rcpt_epsilon"/>
</dbReference>
<proteinExistence type="inferred from homology"/>
<accession>A0AA36CYM1</accession>
<feature type="non-terminal residue" evidence="7">
    <location>
        <position position="177"/>
    </location>
</feature>
<dbReference type="PANTHER" id="PTHR47518:SF9">
    <property type="entry name" value="SERPENTINE RECEPTOR, CLASS T"/>
    <property type="match status" value="1"/>
</dbReference>
<dbReference type="Pfam" id="PF03125">
    <property type="entry name" value="Sre"/>
    <property type="match status" value="1"/>
</dbReference>
<name>A0AA36CYM1_9BILA</name>
<dbReference type="AlphaFoldDB" id="A0AA36CYM1"/>
<dbReference type="GO" id="GO:0007606">
    <property type="term" value="P:sensory perception of chemical stimulus"/>
    <property type="evidence" value="ECO:0007669"/>
    <property type="project" value="InterPro"/>
</dbReference>
<protein>
    <submittedName>
        <fullName evidence="7">Uncharacterized protein</fullName>
    </submittedName>
</protein>
<comment type="similarity">
    <text evidence="2">Belongs to the nematode receptor-like protein sre family.</text>
</comment>
<evidence type="ECO:0000256" key="5">
    <source>
        <dbReference type="ARBA" id="ARBA00023136"/>
    </source>
</evidence>
<evidence type="ECO:0000256" key="4">
    <source>
        <dbReference type="ARBA" id="ARBA00022989"/>
    </source>
</evidence>
<keyword evidence="4 6" id="KW-1133">Transmembrane helix</keyword>
<evidence type="ECO:0000256" key="2">
    <source>
        <dbReference type="ARBA" id="ARBA00006803"/>
    </source>
</evidence>
<feature type="transmembrane region" description="Helical" evidence="6">
    <location>
        <begin position="51"/>
        <end position="71"/>
    </location>
</feature>
<keyword evidence="3 6" id="KW-0812">Transmembrane</keyword>
<dbReference type="PANTHER" id="PTHR47518">
    <property type="entry name" value="SERPENTINE RECEPTOR CLASS EPSILON-13-RELATED"/>
    <property type="match status" value="1"/>
</dbReference>
<gene>
    <name evidence="7" type="ORF">MSPICULIGERA_LOCUS15104</name>
</gene>
<reference evidence="7" key="1">
    <citation type="submission" date="2023-06" db="EMBL/GenBank/DDBJ databases">
        <authorList>
            <person name="Delattre M."/>
        </authorList>
    </citation>
    <scope>NUCLEOTIDE SEQUENCE</scope>
    <source>
        <strain evidence="7">AF72</strain>
    </source>
</reference>
<dbReference type="Proteomes" id="UP001177023">
    <property type="component" value="Unassembled WGS sequence"/>
</dbReference>
<comment type="subcellular location">
    <subcellularLocation>
        <location evidence="1">Membrane</location>
        <topology evidence="1">Multi-pass membrane protein</topology>
    </subcellularLocation>
</comment>
<keyword evidence="5 6" id="KW-0472">Membrane</keyword>
<dbReference type="GO" id="GO:0016020">
    <property type="term" value="C:membrane"/>
    <property type="evidence" value="ECO:0007669"/>
    <property type="project" value="UniProtKB-SubCell"/>
</dbReference>
<evidence type="ECO:0000313" key="7">
    <source>
        <dbReference type="EMBL" id="CAJ0576818.1"/>
    </source>
</evidence>
<dbReference type="EMBL" id="CATQJA010002647">
    <property type="protein sequence ID" value="CAJ0576818.1"/>
    <property type="molecule type" value="Genomic_DNA"/>
</dbReference>
<evidence type="ECO:0000256" key="6">
    <source>
        <dbReference type="SAM" id="Phobius"/>
    </source>
</evidence>
<sequence length="177" mass="20207">MLALAGTAAATLGTVIIIVLSERSKHNSSPRYTLSKRYQQLENHKAMKCTVVYVSFAGMMNIIFSVLYLLNQYADSRYWANVAGIAINVHIAIYANIMQYVGYISNRQMYELTSGIAMKKLREIRDLFPGRRRIHEAQPLEPKARKAIGINGKELYVEAKQDDYFSQLEAQWNEKLP</sequence>
<organism evidence="7 8">
    <name type="scientific">Mesorhabditis spiculigera</name>
    <dbReference type="NCBI Taxonomy" id="96644"/>
    <lineage>
        <taxon>Eukaryota</taxon>
        <taxon>Metazoa</taxon>
        <taxon>Ecdysozoa</taxon>
        <taxon>Nematoda</taxon>
        <taxon>Chromadorea</taxon>
        <taxon>Rhabditida</taxon>
        <taxon>Rhabditina</taxon>
        <taxon>Rhabditomorpha</taxon>
        <taxon>Rhabditoidea</taxon>
        <taxon>Rhabditidae</taxon>
        <taxon>Mesorhabditinae</taxon>
        <taxon>Mesorhabditis</taxon>
    </lineage>
</organism>
<evidence type="ECO:0000256" key="1">
    <source>
        <dbReference type="ARBA" id="ARBA00004141"/>
    </source>
</evidence>
<evidence type="ECO:0000256" key="3">
    <source>
        <dbReference type="ARBA" id="ARBA00022692"/>
    </source>
</evidence>
<feature type="transmembrane region" description="Helical" evidence="6">
    <location>
        <begin position="78"/>
        <end position="97"/>
    </location>
</feature>
<keyword evidence="8" id="KW-1185">Reference proteome</keyword>
<comment type="caution">
    <text evidence="7">The sequence shown here is derived from an EMBL/GenBank/DDBJ whole genome shotgun (WGS) entry which is preliminary data.</text>
</comment>
<dbReference type="InterPro" id="IPR004151">
    <property type="entry name" value="7TM_GPCR_serpentine_rcpt_Sre"/>
</dbReference>
<evidence type="ECO:0000313" key="8">
    <source>
        <dbReference type="Proteomes" id="UP001177023"/>
    </source>
</evidence>